<keyword evidence="7" id="KW-1185">Reference proteome</keyword>
<dbReference type="PANTHER" id="PTHR11785">
    <property type="entry name" value="AMINO ACID TRANSPORTER"/>
    <property type="match status" value="1"/>
</dbReference>
<evidence type="ECO:0008006" key="8">
    <source>
        <dbReference type="Google" id="ProtNLM"/>
    </source>
</evidence>
<feature type="transmembrane region" description="Helical" evidence="5">
    <location>
        <begin position="44"/>
        <end position="66"/>
    </location>
</feature>
<evidence type="ECO:0000313" key="7">
    <source>
        <dbReference type="Proteomes" id="UP000003163"/>
    </source>
</evidence>
<dbReference type="AlphaFoldDB" id="J9DSK2"/>
<dbReference type="PANTHER" id="PTHR11785:SF512">
    <property type="entry name" value="SOBREMESA, ISOFORM B"/>
    <property type="match status" value="1"/>
</dbReference>
<dbReference type="Pfam" id="PF13520">
    <property type="entry name" value="AA_permease_2"/>
    <property type="match status" value="1"/>
</dbReference>
<dbReference type="EMBL" id="AFBI03000020">
    <property type="protein sequence ID" value="EJW04307.1"/>
    <property type="molecule type" value="Genomic_DNA"/>
</dbReference>
<dbReference type="STRING" id="1003232.J9DSK2"/>
<dbReference type="GO" id="GO:0015179">
    <property type="term" value="F:L-amino acid transmembrane transporter activity"/>
    <property type="evidence" value="ECO:0007669"/>
    <property type="project" value="TreeGrafter"/>
</dbReference>
<reference evidence="6 7" key="1">
    <citation type="submission" date="2011-08" db="EMBL/GenBank/DDBJ databases">
        <authorList>
            <person name="Liu Z.J."/>
            <person name="Shi F.L."/>
            <person name="Lu J.Q."/>
            <person name="Li M."/>
            <person name="Wang Z.L."/>
        </authorList>
    </citation>
    <scope>NUCLEOTIDE SEQUENCE [LARGE SCALE GENOMIC DNA]</scope>
    <source>
        <strain evidence="6 7">USNM 41457</strain>
    </source>
</reference>
<evidence type="ECO:0000256" key="3">
    <source>
        <dbReference type="ARBA" id="ARBA00022989"/>
    </source>
</evidence>
<feature type="transmembrane region" description="Helical" evidence="5">
    <location>
        <begin position="86"/>
        <end position="109"/>
    </location>
</feature>
<evidence type="ECO:0000256" key="1">
    <source>
        <dbReference type="ARBA" id="ARBA00004141"/>
    </source>
</evidence>
<dbReference type="InterPro" id="IPR002293">
    <property type="entry name" value="AA/rel_permease1"/>
</dbReference>
<evidence type="ECO:0000313" key="6">
    <source>
        <dbReference type="EMBL" id="EJW04307.1"/>
    </source>
</evidence>
<proteinExistence type="predicted"/>
<comment type="caution">
    <text evidence="6">The sequence shown here is derived from an EMBL/GenBank/DDBJ whole genome shotgun (WGS) entry which is preliminary data.</text>
</comment>
<organism evidence="6 7">
    <name type="scientific">Edhazardia aedis (strain USNM 41457)</name>
    <name type="common">Microsporidian parasite</name>
    <dbReference type="NCBI Taxonomy" id="1003232"/>
    <lineage>
        <taxon>Eukaryota</taxon>
        <taxon>Fungi</taxon>
        <taxon>Fungi incertae sedis</taxon>
        <taxon>Microsporidia</taxon>
        <taxon>Edhazardia</taxon>
    </lineage>
</organism>
<gene>
    <name evidence="6" type="ORF">EDEG_01431</name>
</gene>
<keyword evidence="3 5" id="KW-1133">Transmembrane helix</keyword>
<reference evidence="7" key="2">
    <citation type="submission" date="2015-07" db="EMBL/GenBank/DDBJ databases">
        <title>Contrasting host-pathogen interactions and genome evolution in two generalist and specialist microsporidian pathogens of mosquitoes.</title>
        <authorList>
            <consortium name="The Broad Institute Genomics Platform"/>
            <consortium name="The Broad Institute Genome Sequencing Center for Infectious Disease"/>
            <person name="Cuomo C.A."/>
            <person name="Sanscrainte N.D."/>
            <person name="Goldberg J.M."/>
            <person name="Heiman D."/>
            <person name="Young S."/>
            <person name="Zeng Q."/>
            <person name="Becnel J.J."/>
            <person name="Birren B.W."/>
        </authorList>
    </citation>
    <scope>NUCLEOTIDE SEQUENCE [LARGE SCALE GENOMIC DNA]</scope>
    <source>
        <strain evidence="7">USNM 41457</strain>
    </source>
</reference>
<evidence type="ECO:0000256" key="2">
    <source>
        <dbReference type="ARBA" id="ARBA00022692"/>
    </source>
</evidence>
<dbReference type="InterPro" id="IPR050598">
    <property type="entry name" value="AminoAcid_Transporter"/>
</dbReference>
<sequence length="164" mass="18450">MVEKKINARQLLLILICNIIGAGIFYVPHLVAKETSKNGISLSCWIFSAIIAVMFGQCYAELGSTYPYEGGDAWYLKLAYGDIVSYIYTFVSLFVILPCGCAVMLCTMCDMFPCSELRIKVLKASIAIAIGLINWAGSKYVFRIQYFLTMLKVMVVLFFVFFLH</sequence>
<dbReference type="GO" id="GO:0016020">
    <property type="term" value="C:membrane"/>
    <property type="evidence" value="ECO:0007669"/>
    <property type="project" value="UniProtKB-SubCell"/>
</dbReference>
<name>J9DSK2_EDHAE</name>
<feature type="transmembrane region" description="Helical" evidence="5">
    <location>
        <begin position="12"/>
        <end position="32"/>
    </location>
</feature>
<keyword evidence="2 5" id="KW-0812">Transmembrane</keyword>
<dbReference type="InParanoid" id="J9DSK2"/>
<evidence type="ECO:0000256" key="4">
    <source>
        <dbReference type="ARBA" id="ARBA00023136"/>
    </source>
</evidence>
<protein>
    <recommendedName>
        <fullName evidence="8">Amino acid permease/ SLC12A domain-containing protein</fullName>
    </recommendedName>
</protein>
<dbReference type="OrthoDB" id="2190245at2759"/>
<evidence type="ECO:0000256" key="5">
    <source>
        <dbReference type="SAM" id="Phobius"/>
    </source>
</evidence>
<feature type="transmembrane region" description="Helical" evidence="5">
    <location>
        <begin position="121"/>
        <end position="138"/>
    </location>
</feature>
<dbReference type="HOGENOM" id="CLU_1618978_0_0_1"/>
<accession>J9DSK2</accession>
<dbReference type="Proteomes" id="UP000003163">
    <property type="component" value="Unassembled WGS sequence"/>
</dbReference>
<dbReference type="Gene3D" id="1.20.1740.10">
    <property type="entry name" value="Amino acid/polyamine transporter I"/>
    <property type="match status" value="1"/>
</dbReference>
<feature type="transmembrane region" description="Helical" evidence="5">
    <location>
        <begin position="144"/>
        <end position="163"/>
    </location>
</feature>
<comment type="subcellular location">
    <subcellularLocation>
        <location evidence="1">Membrane</location>
        <topology evidence="1">Multi-pass membrane protein</topology>
    </subcellularLocation>
</comment>
<dbReference type="VEuPathDB" id="MicrosporidiaDB:EDEG_01431"/>
<keyword evidence="4 5" id="KW-0472">Membrane</keyword>